<keyword evidence="2" id="KW-0378">Hydrolase</keyword>
<proteinExistence type="predicted"/>
<evidence type="ECO:0000256" key="1">
    <source>
        <dbReference type="SAM" id="SignalP"/>
    </source>
</evidence>
<evidence type="ECO:0000313" key="3">
    <source>
        <dbReference type="Proteomes" id="UP000502248"/>
    </source>
</evidence>
<feature type="chain" id="PRO_5030515192" evidence="1">
    <location>
        <begin position="19"/>
        <end position="373"/>
    </location>
</feature>
<dbReference type="Proteomes" id="UP000502248">
    <property type="component" value="Chromosome"/>
</dbReference>
<dbReference type="SUPFAM" id="SSF49464">
    <property type="entry name" value="Carboxypeptidase regulatory domain-like"/>
    <property type="match status" value="1"/>
</dbReference>
<accession>A0A7Z2ZLA9</accession>
<keyword evidence="1" id="KW-0732">Signal</keyword>
<gene>
    <name evidence="2" type="ORF">HH215_06520</name>
</gene>
<dbReference type="InterPro" id="IPR008969">
    <property type="entry name" value="CarboxyPept-like_regulatory"/>
</dbReference>
<keyword evidence="3" id="KW-1185">Reference proteome</keyword>
<organism evidence="2 3">
    <name type="scientific">Cohnella herbarum</name>
    <dbReference type="NCBI Taxonomy" id="2728023"/>
    <lineage>
        <taxon>Bacteria</taxon>
        <taxon>Bacillati</taxon>
        <taxon>Bacillota</taxon>
        <taxon>Bacilli</taxon>
        <taxon>Bacillales</taxon>
        <taxon>Paenibacillaceae</taxon>
        <taxon>Cohnella</taxon>
    </lineage>
</organism>
<dbReference type="AlphaFoldDB" id="A0A7Z2ZLA9"/>
<keyword evidence="2" id="KW-0645">Protease</keyword>
<dbReference type="GO" id="GO:0004180">
    <property type="term" value="F:carboxypeptidase activity"/>
    <property type="evidence" value="ECO:0007669"/>
    <property type="project" value="UniProtKB-KW"/>
</dbReference>
<evidence type="ECO:0000313" key="2">
    <source>
        <dbReference type="EMBL" id="QJD82867.1"/>
    </source>
</evidence>
<name>A0A7Z2ZLA9_9BACL</name>
<protein>
    <submittedName>
        <fullName evidence="2">Carboxypeptidase regulatory-like domain-containing protein</fullName>
    </submittedName>
</protein>
<sequence>MKIIIKICLFVFLGAASAYGIRMTSSHEANAQAEVLQGQIELDRTTFVVKTWRKDGTHLTAVKGKLTFNGQPVENAVLQSDTSRRSIRTEENGSFELIVDRSLPVYAPIRAVSVQDAKIAGKPIGKKEADLLLTTTSAISVYHPIEVTKTELSKTDGNMIKVHARILSDYGDKVSFFQVDKYRIAGTVTDAGGNPVKDAIVWIDRDRGEGFAKSTPTDQDGKYEMYYWPEEEETNLTVIVGTRRYALPANKVFILPRNTSVDIGIRLPREGTVIEDKPPTLDCKTSMGATYAGLLAGLDVPPEVRYSVTIPDRNGRFVLTVPEEVWKQRPPFYETRITKFVGQEKFLKAGDSLPIGFVQPGDHDPRVIASAAN</sequence>
<dbReference type="Gene3D" id="2.60.40.1120">
    <property type="entry name" value="Carboxypeptidase-like, regulatory domain"/>
    <property type="match status" value="1"/>
</dbReference>
<dbReference type="KEGG" id="cheb:HH215_06520"/>
<dbReference type="EMBL" id="CP051680">
    <property type="protein sequence ID" value="QJD82867.1"/>
    <property type="molecule type" value="Genomic_DNA"/>
</dbReference>
<dbReference type="RefSeq" id="WP_169279163.1">
    <property type="nucleotide sequence ID" value="NZ_CP051680.1"/>
</dbReference>
<keyword evidence="2" id="KW-0121">Carboxypeptidase</keyword>
<reference evidence="2 3" key="1">
    <citation type="submission" date="2020-04" db="EMBL/GenBank/DDBJ databases">
        <title>Genome sequencing of novel species.</title>
        <authorList>
            <person name="Heo J."/>
            <person name="Kim S.-J."/>
            <person name="Kim J.-S."/>
            <person name="Hong S.-B."/>
            <person name="Kwon S.-W."/>
        </authorList>
    </citation>
    <scope>NUCLEOTIDE SEQUENCE [LARGE SCALE GENOMIC DNA]</scope>
    <source>
        <strain evidence="2 3">MFER-1</strain>
    </source>
</reference>
<feature type="signal peptide" evidence="1">
    <location>
        <begin position="1"/>
        <end position="18"/>
    </location>
</feature>